<dbReference type="PANTHER" id="PTHR11092:SF0">
    <property type="entry name" value="EPIMERASE FAMILY PROTEIN SDR39U1"/>
    <property type="match status" value="1"/>
</dbReference>
<comment type="similarity">
    <text evidence="1">Belongs to the NAD(P)-dependent epimerase/dehydratase family. SDR39U1 subfamily.</text>
</comment>
<dbReference type="Gene3D" id="3.40.50.720">
    <property type="entry name" value="NAD(P)-binding Rossmann-like Domain"/>
    <property type="match status" value="1"/>
</dbReference>
<dbReference type="NCBIfam" id="TIGR01777">
    <property type="entry name" value="yfcH"/>
    <property type="match status" value="1"/>
</dbReference>
<dbReference type="InterPro" id="IPR010099">
    <property type="entry name" value="SDR39U1"/>
</dbReference>
<dbReference type="InterPro" id="IPR036291">
    <property type="entry name" value="NAD(P)-bd_dom_sf"/>
</dbReference>
<organism evidence="4 5">
    <name type="scientific">Tolumonas auensis (strain DSM 9187 / NBRC 110442 / TA 4)</name>
    <dbReference type="NCBI Taxonomy" id="595494"/>
    <lineage>
        <taxon>Bacteria</taxon>
        <taxon>Pseudomonadati</taxon>
        <taxon>Pseudomonadota</taxon>
        <taxon>Gammaproteobacteria</taxon>
        <taxon>Aeromonadales</taxon>
        <taxon>Aeromonadaceae</taxon>
        <taxon>Tolumonas</taxon>
    </lineage>
</organism>
<feature type="domain" description="NAD-dependent epimerase/dehydratase" evidence="2">
    <location>
        <begin position="3"/>
        <end position="222"/>
    </location>
</feature>
<dbReference type="PANTHER" id="PTHR11092">
    <property type="entry name" value="SUGAR NUCLEOTIDE EPIMERASE RELATED"/>
    <property type="match status" value="1"/>
</dbReference>
<dbReference type="KEGG" id="tau:Tola_0875"/>
<dbReference type="Pfam" id="PF01370">
    <property type="entry name" value="Epimerase"/>
    <property type="match status" value="1"/>
</dbReference>
<reference evidence="5" key="1">
    <citation type="submission" date="2009-05" db="EMBL/GenBank/DDBJ databases">
        <title>Complete sequence of Tolumonas auensis DSM 9187.</title>
        <authorList>
            <consortium name="US DOE Joint Genome Institute"/>
            <person name="Lucas S."/>
            <person name="Copeland A."/>
            <person name="Lapidus A."/>
            <person name="Glavina del Rio T."/>
            <person name="Tice H."/>
            <person name="Bruce D."/>
            <person name="Goodwin L."/>
            <person name="Pitluck S."/>
            <person name="Chertkov O."/>
            <person name="Brettin T."/>
            <person name="Detter J.C."/>
            <person name="Han C."/>
            <person name="Larimer F."/>
            <person name="Land M."/>
            <person name="Hauser L."/>
            <person name="Kyrpides N."/>
            <person name="Mikhailova N."/>
            <person name="Spring S."/>
            <person name="Beller H."/>
        </authorList>
    </citation>
    <scope>NUCLEOTIDE SEQUENCE [LARGE SCALE GENOMIC DNA]</scope>
    <source>
        <strain evidence="5">DSM 9187 / TA4</strain>
    </source>
</reference>
<protein>
    <recommendedName>
        <fullName evidence="6">NAD-dependent epimerase/dehydratase</fullName>
    </recommendedName>
</protein>
<dbReference type="InterPro" id="IPR013549">
    <property type="entry name" value="DUF1731"/>
</dbReference>
<dbReference type="InterPro" id="IPR001509">
    <property type="entry name" value="Epimerase_deHydtase"/>
</dbReference>
<gene>
    <name evidence="4" type="ordered locus">Tola_0875</name>
</gene>
<dbReference type="OrthoDB" id="9801773at2"/>
<dbReference type="HOGENOM" id="CLU_047373_0_3_6"/>
<dbReference type="SUPFAM" id="SSF51735">
    <property type="entry name" value="NAD(P)-binding Rossmann-fold domains"/>
    <property type="match status" value="1"/>
</dbReference>
<dbReference type="EMBL" id="CP001616">
    <property type="protein sequence ID" value="ACQ92503.1"/>
    <property type="molecule type" value="Genomic_DNA"/>
</dbReference>
<evidence type="ECO:0008006" key="6">
    <source>
        <dbReference type="Google" id="ProtNLM"/>
    </source>
</evidence>
<accession>C4LC24</accession>
<evidence type="ECO:0000256" key="1">
    <source>
        <dbReference type="ARBA" id="ARBA00009353"/>
    </source>
</evidence>
<reference evidence="4 5" key="2">
    <citation type="journal article" date="2011" name="Stand. Genomic Sci.">
        <title>Complete genome sequence of Tolumonas auensis type strain (TA 4).</title>
        <authorList>
            <person name="Chertkov O."/>
            <person name="Copeland A."/>
            <person name="Lucas S."/>
            <person name="Lapidus A."/>
            <person name="Berry K.W."/>
            <person name="Detter J.C."/>
            <person name="Del Rio T.G."/>
            <person name="Hammon N."/>
            <person name="Dalin E."/>
            <person name="Tice H."/>
            <person name="Pitluck S."/>
            <person name="Richardson P."/>
            <person name="Bruce D."/>
            <person name="Goodwin L."/>
            <person name="Han C."/>
            <person name="Tapia R."/>
            <person name="Saunders E."/>
            <person name="Schmutz J."/>
            <person name="Brettin T."/>
            <person name="Larimer F."/>
            <person name="Land M."/>
            <person name="Hauser L."/>
            <person name="Spring S."/>
            <person name="Rohde M."/>
            <person name="Kyrpides N.C."/>
            <person name="Ivanova N."/>
            <person name="Goker M."/>
            <person name="Beller H.R."/>
            <person name="Klenk H.P."/>
            <person name="Woyke T."/>
        </authorList>
    </citation>
    <scope>NUCLEOTIDE SEQUENCE [LARGE SCALE GENOMIC DNA]</scope>
    <source>
        <strain evidence="5">DSM 9187 / TA4</strain>
    </source>
</reference>
<name>C4LC24_TOLAT</name>
<evidence type="ECO:0000313" key="4">
    <source>
        <dbReference type="EMBL" id="ACQ92503.1"/>
    </source>
</evidence>
<dbReference type="Proteomes" id="UP000009073">
    <property type="component" value="Chromosome"/>
</dbReference>
<evidence type="ECO:0000259" key="2">
    <source>
        <dbReference type="Pfam" id="PF01370"/>
    </source>
</evidence>
<proteinExistence type="inferred from homology"/>
<dbReference type="CDD" id="cd05242">
    <property type="entry name" value="SDR_a8"/>
    <property type="match status" value="1"/>
</dbReference>
<evidence type="ECO:0000313" key="5">
    <source>
        <dbReference type="Proteomes" id="UP000009073"/>
    </source>
</evidence>
<dbReference type="RefSeq" id="WP_012729102.1">
    <property type="nucleotide sequence ID" value="NC_012691.1"/>
</dbReference>
<sequence length="299" mass="33227">MKILITGATGFIGQYLVSLLRAEHELLLVSRQPELAAKQLAVDNSKVIQLKQLNSLDGVDAIINLAGESLAAKRWSVEQKRRISESRWLMTETLLEKLKNSTPAPRVWINASAIGFYGAQGAEPLDESFTPSQTNFPNRVCAHWEELAQQASAFNCRVCIMRIGLVLGTQGGALARMLPAYWCGLGGPLGSGKQMVSWITRTDLVYIIRFLLEHSQCSGIYNATSPQAVSNAQFSAALATALHRPHFLRTPAWMLRLLLGEMADLLLTGQNVQPRRLLEAGFRFRYPELPEALRHIFED</sequence>
<evidence type="ECO:0000259" key="3">
    <source>
        <dbReference type="Pfam" id="PF08338"/>
    </source>
</evidence>
<dbReference type="Pfam" id="PF08338">
    <property type="entry name" value="DUF1731"/>
    <property type="match status" value="1"/>
</dbReference>
<dbReference type="eggNOG" id="COG1090">
    <property type="taxonomic scope" value="Bacteria"/>
</dbReference>
<dbReference type="STRING" id="595494.Tola_0875"/>
<dbReference type="AlphaFoldDB" id="C4LC24"/>
<keyword evidence="5" id="KW-1185">Reference proteome</keyword>
<feature type="domain" description="DUF1731" evidence="3">
    <location>
        <begin position="250"/>
        <end position="296"/>
    </location>
</feature>